<name>A0ABX8R5W5_9ACTN</name>
<sequence>MTPGTEEPPCTVGRVRLSAARERPLLPFRRRLEAQGRACHSLLTRLSGPVNAPVISRRLDEVAQRWPALRRPRLWETAVPTPREAQVAHERTLREVLRPVRNDQPLRTVLLRYADGNADLVLVAVRRRVPRASLDGVATMLLSDSEAAEETPLLPETSVESAARWASIDWGLGDSNCGGVVSALDLSCRGANTKMLLGAVALTMARYSGKGTIEVGQLDLLREQQETTLTVREIDEDQSVEDYLALLDTVTGSEAEYELPGVGVLISEASDDRTYVPCLTPPFPLTVHGAERSDGGFGGSCWFDEGMVSARVAETFCDSVERLVSRFVEGSGEAALSTIPVMGPKETREVLHLGGRGHDLGAQERIDVRFEDIAHRFSDAVALLDGRGEITYRQLNERADRVATGLRALGVAPGSRIGICLDRDASLIVAFLGVLKAGCAYVPMDNRYPEDRLRYITGDARIPLVIGDDEHFPAVANVRIVGVDELSARGAPGNDPVHPRSGTGDDPAYVIYTSGSTGRPKGVVIPHRNLIALMEATTVDFALGPHDVWSFFHSSAFDFSVWEIWGCLLTGGRLVVVPYWTARDTDEFHKLLVEQRVTVLNQTPSAFSQLIRADRSERAELSVRLLVLGGEPLDVRTLSPWFARHSHTSCRVVNMFGITETTIHVTAQTITPSDLVAGSRSVGRALPGWSLSVRDERGRVLPPGAAGEIYVGGAGVAHGYLNHPELTTQRFVTDPETGARLYRSGDKGRLRPDGRLDHLGRLDDQVKIRGHRIELDEIRSVLASDPTVSTAVVVASEPSPGDPASGRLDAYVVLTQQTDTWRILDNARRILPDYMIPSTLTEISAVPLTANGKPDLSQLPAPATAGTVGSLEQCASGPASADAAHPEDLAEKVLGIWSHHLKTEVSMEDNFFEMGGNSLLVVRALTSMQEAGLPKITPRDFYSNSTADQFIKLVDELRDRRR</sequence>
<dbReference type="InterPro" id="IPR045851">
    <property type="entry name" value="AMP-bd_C_sf"/>
</dbReference>
<dbReference type="Gene3D" id="1.10.1200.10">
    <property type="entry name" value="ACP-like"/>
    <property type="match status" value="1"/>
</dbReference>
<dbReference type="InterPro" id="IPR025110">
    <property type="entry name" value="AMP-bd_C"/>
</dbReference>
<accession>A0ABX8R5W5</accession>
<evidence type="ECO:0000256" key="1">
    <source>
        <dbReference type="ARBA" id="ARBA00022450"/>
    </source>
</evidence>
<keyword evidence="5" id="KW-1185">Reference proteome</keyword>
<dbReference type="SUPFAM" id="SSF52777">
    <property type="entry name" value="CoA-dependent acyltransferases"/>
    <property type="match status" value="1"/>
</dbReference>
<dbReference type="PROSITE" id="PS50075">
    <property type="entry name" value="CARRIER"/>
    <property type="match status" value="1"/>
</dbReference>
<dbReference type="InterPro" id="IPR020845">
    <property type="entry name" value="AMP-binding_CS"/>
</dbReference>
<dbReference type="InterPro" id="IPR006162">
    <property type="entry name" value="Ppantetheine_attach_site"/>
</dbReference>
<dbReference type="NCBIfam" id="TIGR01733">
    <property type="entry name" value="AA-adenyl-dom"/>
    <property type="match status" value="1"/>
</dbReference>
<proteinExistence type="predicted"/>
<dbReference type="Proteomes" id="UP001049518">
    <property type="component" value="Chromosome"/>
</dbReference>
<reference evidence="4" key="1">
    <citation type="submission" date="2020-07" db="EMBL/GenBank/DDBJ databases">
        <authorList>
            <person name="Tarantini F.S."/>
            <person name="Hong K.W."/>
            <person name="Chan K.G."/>
        </authorList>
    </citation>
    <scope>NUCLEOTIDE SEQUENCE</scope>
    <source>
        <strain evidence="4">32-07</strain>
    </source>
</reference>
<dbReference type="PROSITE" id="PS00012">
    <property type="entry name" value="PHOSPHOPANTETHEINE"/>
    <property type="match status" value="1"/>
</dbReference>
<dbReference type="EMBL" id="CP059572">
    <property type="protein sequence ID" value="QXJ26485.1"/>
    <property type="molecule type" value="Genomic_DNA"/>
</dbReference>
<dbReference type="InterPro" id="IPR036736">
    <property type="entry name" value="ACP-like_sf"/>
</dbReference>
<dbReference type="Pfam" id="PF13193">
    <property type="entry name" value="AMP-binding_C"/>
    <property type="match status" value="1"/>
</dbReference>
<keyword evidence="2" id="KW-0597">Phosphoprotein</keyword>
<dbReference type="PROSITE" id="PS00455">
    <property type="entry name" value="AMP_BINDING"/>
    <property type="match status" value="1"/>
</dbReference>
<organism evidence="4 5">
    <name type="scientific">Actinomadura graeca</name>
    <dbReference type="NCBI Taxonomy" id="2750812"/>
    <lineage>
        <taxon>Bacteria</taxon>
        <taxon>Bacillati</taxon>
        <taxon>Actinomycetota</taxon>
        <taxon>Actinomycetes</taxon>
        <taxon>Streptosporangiales</taxon>
        <taxon>Thermomonosporaceae</taxon>
        <taxon>Actinomadura</taxon>
    </lineage>
</organism>
<dbReference type="Gene3D" id="3.30.559.30">
    <property type="entry name" value="Nonribosomal peptide synthetase, condensation domain"/>
    <property type="match status" value="1"/>
</dbReference>
<dbReference type="Gene3D" id="3.40.50.12780">
    <property type="entry name" value="N-terminal domain of ligase-like"/>
    <property type="match status" value="1"/>
</dbReference>
<dbReference type="PANTHER" id="PTHR45527">
    <property type="entry name" value="NONRIBOSOMAL PEPTIDE SYNTHETASE"/>
    <property type="match status" value="1"/>
</dbReference>
<dbReference type="Pfam" id="PF00550">
    <property type="entry name" value="PP-binding"/>
    <property type="match status" value="1"/>
</dbReference>
<dbReference type="Pfam" id="PF00501">
    <property type="entry name" value="AMP-binding"/>
    <property type="match status" value="1"/>
</dbReference>
<dbReference type="SUPFAM" id="SSF47336">
    <property type="entry name" value="ACP-like"/>
    <property type="match status" value="1"/>
</dbReference>
<dbReference type="PRINTS" id="PR00154">
    <property type="entry name" value="AMPBINDING"/>
</dbReference>
<gene>
    <name evidence="4" type="ORF">AGRA3207_002700</name>
</gene>
<dbReference type="InterPro" id="IPR000873">
    <property type="entry name" value="AMP-dep_synth/lig_dom"/>
</dbReference>
<dbReference type="InterPro" id="IPR020459">
    <property type="entry name" value="AMP-binding"/>
</dbReference>
<evidence type="ECO:0000313" key="5">
    <source>
        <dbReference type="Proteomes" id="UP001049518"/>
    </source>
</evidence>
<evidence type="ECO:0000259" key="3">
    <source>
        <dbReference type="PROSITE" id="PS50075"/>
    </source>
</evidence>
<feature type="domain" description="Carrier" evidence="3">
    <location>
        <begin position="884"/>
        <end position="958"/>
    </location>
</feature>
<evidence type="ECO:0000313" key="4">
    <source>
        <dbReference type="EMBL" id="QXJ26485.1"/>
    </source>
</evidence>
<evidence type="ECO:0000256" key="2">
    <source>
        <dbReference type="ARBA" id="ARBA00022553"/>
    </source>
</evidence>
<dbReference type="InterPro" id="IPR009081">
    <property type="entry name" value="PP-bd_ACP"/>
</dbReference>
<dbReference type="Gene3D" id="3.30.300.30">
    <property type="match status" value="1"/>
</dbReference>
<dbReference type="InterPro" id="IPR010071">
    <property type="entry name" value="AA_adenyl_dom"/>
</dbReference>
<dbReference type="SUPFAM" id="SSF56801">
    <property type="entry name" value="Acetyl-CoA synthetase-like"/>
    <property type="match status" value="1"/>
</dbReference>
<dbReference type="InterPro" id="IPR042099">
    <property type="entry name" value="ANL_N_sf"/>
</dbReference>
<dbReference type="PANTHER" id="PTHR45527:SF1">
    <property type="entry name" value="FATTY ACID SYNTHASE"/>
    <property type="match status" value="1"/>
</dbReference>
<keyword evidence="1" id="KW-0596">Phosphopantetheine</keyword>
<protein>
    <submittedName>
        <fullName evidence="4">Amino acid adenylation domain-containing protein</fullName>
    </submittedName>
</protein>
<dbReference type="CDD" id="cd17643">
    <property type="entry name" value="A_NRPS_Cytc1-like"/>
    <property type="match status" value="1"/>
</dbReference>